<keyword evidence="9" id="KW-0413">Isomerase</keyword>
<dbReference type="NCBIfam" id="TIGR00665">
    <property type="entry name" value="DnaB"/>
    <property type="match status" value="1"/>
</dbReference>
<dbReference type="PROSITE" id="PS51199">
    <property type="entry name" value="SF4_HELICASE"/>
    <property type="match status" value="1"/>
</dbReference>
<dbReference type="Pfam" id="PF00772">
    <property type="entry name" value="DnaB"/>
    <property type="match status" value="1"/>
</dbReference>
<sequence length="475" mass="52231">MPAFEDVAPRPDPRMLPPQSLEAEQAVLGTILLQPDAILQVVEILKAEDFYREAHRIIFAAMLGLFERREPQDLISVASFLTDQHKLENAGGTAYLASLTNVIPFTGTLTHHARLIRQKSVLRQLIRTSTELAARCYDAPGDIDALIDDAERTIFEIAHAKSDQAFQVVGEIVPAAFDRISERAKLGGGITGTATGYADLDRMTAGLQPADMIVLAARPSMGKTALAMNIVQNVALLKKAPVAVFSLEMSAQALAMRMLCSVGKVDAQRLRTGNLQDSDWPRLQRATAQLSEAPIYIDDTSGLTALEMRAKSRRLKSEHELGLIVVDYLQLMQGRGGSESRVQEISEISRSLKAMAKELDVPVLALSQLNRSLEHRDDRRPQLSDLRESGAIEQDADLILFIYRDEVYNKSETNKNRGIAEIIIGKQRNGPTGTVKLSFLGQYASFEPFTPRADEPPGPPPDAMPDPGWAPDMMP</sequence>
<keyword evidence="3 13" id="KW-0235">DNA replication</keyword>
<dbReference type="GO" id="GO:0016887">
    <property type="term" value="F:ATP hydrolysis activity"/>
    <property type="evidence" value="ECO:0007669"/>
    <property type="project" value="RHEA"/>
</dbReference>
<keyword evidence="8 13" id="KW-0238">DNA-binding</keyword>
<dbReference type="GO" id="GO:0005524">
    <property type="term" value="F:ATP binding"/>
    <property type="evidence" value="ECO:0007669"/>
    <property type="project" value="UniProtKB-UniRule"/>
</dbReference>
<evidence type="ECO:0000256" key="5">
    <source>
        <dbReference type="ARBA" id="ARBA00022801"/>
    </source>
</evidence>
<proteinExistence type="inferred from homology"/>
<keyword evidence="4 13" id="KW-0547">Nucleotide-binding</keyword>
<dbReference type="GO" id="GO:0043139">
    <property type="term" value="F:5'-3' DNA helicase activity"/>
    <property type="evidence" value="ECO:0007669"/>
    <property type="project" value="UniProtKB-EC"/>
</dbReference>
<dbReference type="PANTHER" id="PTHR30153:SF2">
    <property type="entry name" value="REPLICATIVE DNA HELICASE"/>
    <property type="match status" value="1"/>
</dbReference>
<dbReference type="KEGG" id="deo:CAY53_11270"/>
<dbReference type="InterPro" id="IPR007692">
    <property type="entry name" value="DNA_helicase_DnaB"/>
</dbReference>
<keyword evidence="17" id="KW-1185">Reference proteome</keyword>
<keyword evidence="2 13" id="KW-0639">Primosome</keyword>
<feature type="domain" description="SF4 helicase" evidence="15">
    <location>
        <begin position="186"/>
        <end position="453"/>
    </location>
</feature>
<dbReference type="CDD" id="cd00984">
    <property type="entry name" value="DnaB_C"/>
    <property type="match status" value="1"/>
</dbReference>
<evidence type="ECO:0000256" key="7">
    <source>
        <dbReference type="ARBA" id="ARBA00022840"/>
    </source>
</evidence>
<dbReference type="EC" id="5.6.2.3" evidence="12 13"/>
<evidence type="ECO:0000256" key="8">
    <source>
        <dbReference type="ARBA" id="ARBA00023125"/>
    </source>
</evidence>
<organism evidence="16 17">
    <name type="scientific">Desulfobulbus oralis</name>
    <dbReference type="NCBI Taxonomy" id="1986146"/>
    <lineage>
        <taxon>Bacteria</taxon>
        <taxon>Pseudomonadati</taxon>
        <taxon>Thermodesulfobacteriota</taxon>
        <taxon>Desulfobulbia</taxon>
        <taxon>Desulfobulbales</taxon>
        <taxon>Desulfobulbaceae</taxon>
        <taxon>Desulfobulbus</taxon>
    </lineage>
</organism>
<dbReference type="GO" id="GO:0003677">
    <property type="term" value="F:DNA binding"/>
    <property type="evidence" value="ECO:0007669"/>
    <property type="project" value="UniProtKB-UniRule"/>
</dbReference>
<evidence type="ECO:0000256" key="9">
    <source>
        <dbReference type="ARBA" id="ARBA00023235"/>
    </source>
</evidence>
<dbReference type="AlphaFoldDB" id="A0A2L1GQP7"/>
<dbReference type="GO" id="GO:0042802">
    <property type="term" value="F:identical protein binding"/>
    <property type="evidence" value="ECO:0007669"/>
    <property type="project" value="UniProtKB-ARBA"/>
</dbReference>
<dbReference type="PANTHER" id="PTHR30153">
    <property type="entry name" value="REPLICATIVE DNA HELICASE DNAB"/>
    <property type="match status" value="1"/>
</dbReference>
<comment type="catalytic activity">
    <reaction evidence="11 13">
        <text>ATP + H2O = ADP + phosphate + H(+)</text>
        <dbReference type="Rhea" id="RHEA:13065"/>
        <dbReference type="ChEBI" id="CHEBI:15377"/>
        <dbReference type="ChEBI" id="CHEBI:15378"/>
        <dbReference type="ChEBI" id="CHEBI:30616"/>
        <dbReference type="ChEBI" id="CHEBI:43474"/>
        <dbReference type="ChEBI" id="CHEBI:456216"/>
        <dbReference type="EC" id="5.6.2.3"/>
    </reaction>
</comment>
<dbReference type="EMBL" id="CP021255">
    <property type="protein sequence ID" value="AVD71980.1"/>
    <property type="molecule type" value="Genomic_DNA"/>
</dbReference>
<dbReference type="Proteomes" id="UP000239867">
    <property type="component" value="Chromosome"/>
</dbReference>
<evidence type="ECO:0000256" key="14">
    <source>
        <dbReference type="SAM" id="MobiDB-lite"/>
    </source>
</evidence>
<dbReference type="InterPro" id="IPR027417">
    <property type="entry name" value="P-loop_NTPase"/>
</dbReference>
<keyword evidence="7 13" id="KW-0067">ATP-binding</keyword>
<evidence type="ECO:0000256" key="10">
    <source>
        <dbReference type="ARBA" id="ARBA00044932"/>
    </source>
</evidence>
<dbReference type="FunFam" id="3.40.50.300:FF:000076">
    <property type="entry name" value="Replicative DNA helicase"/>
    <property type="match status" value="1"/>
</dbReference>
<dbReference type="Gene3D" id="3.40.50.300">
    <property type="entry name" value="P-loop containing nucleotide triphosphate hydrolases"/>
    <property type="match status" value="1"/>
</dbReference>
<evidence type="ECO:0000256" key="3">
    <source>
        <dbReference type="ARBA" id="ARBA00022705"/>
    </source>
</evidence>
<dbReference type="GO" id="GO:0006269">
    <property type="term" value="P:DNA replication, synthesis of primer"/>
    <property type="evidence" value="ECO:0007669"/>
    <property type="project" value="UniProtKB-UniRule"/>
</dbReference>
<evidence type="ECO:0000256" key="6">
    <source>
        <dbReference type="ARBA" id="ARBA00022806"/>
    </source>
</evidence>
<dbReference type="SUPFAM" id="SSF52540">
    <property type="entry name" value="P-loop containing nucleoside triphosphate hydrolases"/>
    <property type="match status" value="1"/>
</dbReference>
<dbReference type="InterPro" id="IPR016136">
    <property type="entry name" value="DNA_helicase_N/primase_C"/>
</dbReference>
<dbReference type="FunFam" id="1.10.860.10:FF:000001">
    <property type="entry name" value="Replicative DNA helicase"/>
    <property type="match status" value="1"/>
</dbReference>
<dbReference type="RefSeq" id="WP_104937188.1">
    <property type="nucleotide sequence ID" value="NZ_CP021255.1"/>
</dbReference>
<keyword evidence="6 13" id="KW-0347">Helicase</keyword>
<comment type="function">
    <text evidence="10 13">The main replicative DNA helicase, it participates in initiation and elongation during chromosome replication. Travels ahead of the DNA replisome, separating dsDNA into templates for DNA synthesis. A processive ATP-dependent 5'-3' DNA helicase it has DNA-dependent ATPase activity.</text>
</comment>
<accession>A0A2L1GQP7</accession>
<evidence type="ECO:0000313" key="17">
    <source>
        <dbReference type="Proteomes" id="UP000239867"/>
    </source>
</evidence>
<dbReference type="Gene3D" id="1.10.860.10">
    <property type="entry name" value="DNAb Helicase, Chain A"/>
    <property type="match status" value="1"/>
</dbReference>
<evidence type="ECO:0000259" key="15">
    <source>
        <dbReference type="PROSITE" id="PS51199"/>
    </source>
</evidence>
<feature type="compositionally biased region" description="Low complexity" evidence="14">
    <location>
        <begin position="465"/>
        <end position="475"/>
    </location>
</feature>
<evidence type="ECO:0000256" key="4">
    <source>
        <dbReference type="ARBA" id="ARBA00022741"/>
    </source>
</evidence>
<dbReference type="NCBIfam" id="NF004384">
    <property type="entry name" value="PRK05748.1"/>
    <property type="match status" value="1"/>
</dbReference>
<dbReference type="Pfam" id="PF03796">
    <property type="entry name" value="DnaB_C"/>
    <property type="match status" value="1"/>
</dbReference>
<evidence type="ECO:0000313" key="16">
    <source>
        <dbReference type="EMBL" id="AVD71980.1"/>
    </source>
</evidence>
<keyword evidence="5 13" id="KW-0378">Hydrolase</keyword>
<dbReference type="OrthoDB" id="9773982at2"/>
<gene>
    <name evidence="16" type="ORF">CAY53_11270</name>
</gene>
<feature type="region of interest" description="Disordered" evidence="14">
    <location>
        <begin position="448"/>
        <end position="475"/>
    </location>
</feature>
<dbReference type="GO" id="GO:1990077">
    <property type="term" value="C:primosome complex"/>
    <property type="evidence" value="ECO:0007669"/>
    <property type="project" value="UniProtKB-UniRule"/>
</dbReference>
<dbReference type="GO" id="GO:0005829">
    <property type="term" value="C:cytosol"/>
    <property type="evidence" value="ECO:0007669"/>
    <property type="project" value="TreeGrafter"/>
</dbReference>
<dbReference type="InterPro" id="IPR007693">
    <property type="entry name" value="DNA_helicase_DnaB-like_N"/>
</dbReference>
<evidence type="ECO:0000256" key="13">
    <source>
        <dbReference type="RuleBase" id="RU362085"/>
    </source>
</evidence>
<evidence type="ECO:0000256" key="12">
    <source>
        <dbReference type="NCBIfam" id="TIGR00665"/>
    </source>
</evidence>
<dbReference type="SUPFAM" id="SSF48024">
    <property type="entry name" value="N-terminal domain of DnaB helicase"/>
    <property type="match status" value="1"/>
</dbReference>
<evidence type="ECO:0000256" key="2">
    <source>
        <dbReference type="ARBA" id="ARBA00022515"/>
    </source>
</evidence>
<evidence type="ECO:0000256" key="11">
    <source>
        <dbReference type="ARBA" id="ARBA00048954"/>
    </source>
</evidence>
<dbReference type="InterPro" id="IPR007694">
    <property type="entry name" value="DNA_helicase_DnaB-like_C"/>
</dbReference>
<comment type="similarity">
    <text evidence="1 13">Belongs to the helicase family. DnaB subfamily.</text>
</comment>
<dbReference type="InterPro" id="IPR036185">
    <property type="entry name" value="DNA_heli_DnaB-like_N_sf"/>
</dbReference>
<reference evidence="16 17" key="1">
    <citation type="journal article" date="2018" name="MBio">
        <title>Insights into the evolution of host association through the isolation and characterization of a novel human periodontal pathobiont, Desulfobulbus oralis.</title>
        <authorList>
            <person name="Cross K.L."/>
            <person name="Chirania P."/>
            <person name="Xiong W."/>
            <person name="Beall C.J."/>
            <person name="Elkins J.G."/>
            <person name="Giannone R.J."/>
            <person name="Griffen A.L."/>
            <person name="Guss A.M."/>
            <person name="Hettich R.L."/>
            <person name="Joshi S.S."/>
            <person name="Mokrzan E.M."/>
            <person name="Martin R.K."/>
            <person name="Zhulin I.B."/>
            <person name="Leys E.J."/>
            <person name="Podar M."/>
        </authorList>
    </citation>
    <scope>NUCLEOTIDE SEQUENCE [LARGE SCALE GENOMIC DNA]</scope>
    <source>
        <strain evidence="16 17">ORNL</strain>
    </source>
</reference>
<name>A0A2L1GQP7_9BACT</name>
<protein>
    <recommendedName>
        <fullName evidence="12 13">Replicative DNA helicase</fullName>
        <ecNumber evidence="12 13">5.6.2.3</ecNumber>
    </recommendedName>
</protein>
<evidence type="ECO:0000256" key="1">
    <source>
        <dbReference type="ARBA" id="ARBA00008428"/>
    </source>
</evidence>